<feature type="compositionally biased region" description="Basic and acidic residues" evidence="1">
    <location>
        <begin position="120"/>
        <end position="130"/>
    </location>
</feature>
<evidence type="ECO:0000313" key="3">
    <source>
        <dbReference type="Proteomes" id="UP001552299"/>
    </source>
</evidence>
<evidence type="ECO:0000256" key="1">
    <source>
        <dbReference type="SAM" id="MobiDB-lite"/>
    </source>
</evidence>
<dbReference type="Proteomes" id="UP001552299">
    <property type="component" value="Unassembled WGS sequence"/>
</dbReference>
<dbReference type="AlphaFoldDB" id="A0ABD0TYM6"/>
<comment type="caution">
    <text evidence="2">The sequence shown here is derived from an EMBL/GenBank/DDBJ whole genome shotgun (WGS) entry which is preliminary data.</text>
</comment>
<evidence type="ECO:0000313" key="2">
    <source>
        <dbReference type="EMBL" id="KAL0904722.1"/>
    </source>
</evidence>
<feature type="region of interest" description="Disordered" evidence="1">
    <location>
        <begin position="120"/>
        <end position="148"/>
    </location>
</feature>
<sequence>MERKREREGRRRRMEEEEWRKKKKKEEGGGEIYLGSLDGEGREWRPALERGSRRESTSVVHPNHSQLTLDLSHIYKPCHFRKSINRAPLSHGRRTQAKGREVRERSEIALASSLLLDHRPKFRRTTDRRRTSARPPTNAGLPPDARLLSDHRLTPDLRLATY</sequence>
<dbReference type="EMBL" id="JANQDX010000019">
    <property type="protein sequence ID" value="KAL0904722.1"/>
    <property type="molecule type" value="Genomic_DNA"/>
</dbReference>
<protein>
    <submittedName>
        <fullName evidence="2">Uncharacterized protein</fullName>
    </submittedName>
</protein>
<name>A0ABD0TYM6_DENTH</name>
<organism evidence="2 3">
    <name type="scientific">Dendrobium thyrsiflorum</name>
    <name type="common">Pinecone-like raceme dendrobium</name>
    <name type="synonym">Orchid</name>
    <dbReference type="NCBI Taxonomy" id="117978"/>
    <lineage>
        <taxon>Eukaryota</taxon>
        <taxon>Viridiplantae</taxon>
        <taxon>Streptophyta</taxon>
        <taxon>Embryophyta</taxon>
        <taxon>Tracheophyta</taxon>
        <taxon>Spermatophyta</taxon>
        <taxon>Magnoliopsida</taxon>
        <taxon>Liliopsida</taxon>
        <taxon>Asparagales</taxon>
        <taxon>Orchidaceae</taxon>
        <taxon>Epidendroideae</taxon>
        <taxon>Malaxideae</taxon>
        <taxon>Dendrobiinae</taxon>
        <taxon>Dendrobium</taxon>
    </lineage>
</organism>
<keyword evidence="3" id="KW-1185">Reference proteome</keyword>
<accession>A0ABD0TYM6</accession>
<feature type="compositionally biased region" description="Basic and acidic residues" evidence="1">
    <location>
        <begin position="1"/>
        <end position="28"/>
    </location>
</feature>
<reference evidence="2 3" key="1">
    <citation type="journal article" date="2024" name="Plant Biotechnol. J.">
        <title>Dendrobium thyrsiflorum genome and its molecular insights into genes involved in important horticultural traits.</title>
        <authorList>
            <person name="Chen B."/>
            <person name="Wang J.Y."/>
            <person name="Zheng P.J."/>
            <person name="Li K.L."/>
            <person name="Liang Y.M."/>
            <person name="Chen X.F."/>
            <person name="Zhang C."/>
            <person name="Zhao X."/>
            <person name="He X."/>
            <person name="Zhang G.Q."/>
            <person name="Liu Z.J."/>
            <person name="Xu Q."/>
        </authorList>
    </citation>
    <scope>NUCLEOTIDE SEQUENCE [LARGE SCALE GENOMIC DNA]</scope>
    <source>
        <strain evidence="2">GZMU011</strain>
    </source>
</reference>
<proteinExistence type="predicted"/>
<feature type="region of interest" description="Disordered" evidence="1">
    <location>
        <begin position="1"/>
        <end position="38"/>
    </location>
</feature>
<gene>
    <name evidence="2" type="ORF">M5K25_026863</name>
</gene>